<evidence type="ECO:0000313" key="2">
    <source>
        <dbReference type="EMBL" id="MFC6786185.1"/>
    </source>
</evidence>
<dbReference type="AlphaFoldDB" id="A0ABD5TFG5"/>
<dbReference type="EMBL" id="JBHSWX010000012">
    <property type="protein sequence ID" value="MFC6786185.1"/>
    <property type="molecule type" value="Genomic_DNA"/>
</dbReference>
<dbReference type="RefSeq" id="WP_284062994.1">
    <property type="nucleotide sequence ID" value="NZ_CP126158.1"/>
</dbReference>
<proteinExistence type="predicted"/>
<keyword evidence="1" id="KW-0812">Transmembrane</keyword>
<gene>
    <name evidence="2" type="ORF">ACFQFD_09365</name>
</gene>
<feature type="transmembrane region" description="Helical" evidence="1">
    <location>
        <begin position="35"/>
        <end position="52"/>
    </location>
</feature>
<protein>
    <submittedName>
        <fullName evidence="2">Uncharacterized protein</fullName>
    </submittedName>
</protein>
<keyword evidence="1" id="KW-1133">Transmembrane helix</keyword>
<reference evidence="2 3" key="1">
    <citation type="journal article" date="2019" name="Int. J. Syst. Evol. Microbiol.">
        <title>The Global Catalogue of Microorganisms (GCM) 10K type strain sequencing project: providing services to taxonomists for standard genome sequencing and annotation.</title>
        <authorList>
            <consortium name="The Broad Institute Genomics Platform"/>
            <consortium name="The Broad Institute Genome Sequencing Center for Infectious Disease"/>
            <person name="Wu L."/>
            <person name="Ma J."/>
        </authorList>
    </citation>
    <scope>NUCLEOTIDE SEQUENCE [LARGE SCALE GENOMIC DNA]</scope>
    <source>
        <strain evidence="2 3">SYNS20</strain>
    </source>
</reference>
<accession>A0ABD5TFG5</accession>
<organism evidence="2 3">
    <name type="scientific">Halobaculum halobium</name>
    <dbReference type="NCBI Taxonomy" id="3032281"/>
    <lineage>
        <taxon>Archaea</taxon>
        <taxon>Methanobacteriati</taxon>
        <taxon>Methanobacteriota</taxon>
        <taxon>Stenosarchaea group</taxon>
        <taxon>Halobacteria</taxon>
        <taxon>Halobacteriales</taxon>
        <taxon>Haloferacaceae</taxon>
        <taxon>Halobaculum</taxon>
    </lineage>
</organism>
<sequence>MAFAVAGGAGALALELAMARRPDAARLLWADRRVRWGGTALVVVAVPTAVAVGGSPLAVYVVAALLGGLAAYFVLLAGVVSGALAPPETWFENRE</sequence>
<dbReference type="Proteomes" id="UP001596443">
    <property type="component" value="Unassembled WGS sequence"/>
</dbReference>
<comment type="caution">
    <text evidence="2">The sequence shown here is derived from an EMBL/GenBank/DDBJ whole genome shotgun (WGS) entry which is preliminary data.</text>
</comment>
<evidence type="ECO:0000313" key="3">
    <source>
        <dbReference type="Proteomes" id="UP001596443"/>
    </source>
</evidence>
<feature type="transmembrane region" description="Helical" evidence="1">
    <location>
        <begin position="59"/>
        <end position="85"/>
    </location>
</feature>
<evidence type="ECO:0000256" key="1">
    <source>
        <dbReference type="SAM" id="Phobius"/>
    </source>
</evidence>
<keyword evidence="3" id="KW-1185">Reference proteome</keyword>
<keyword evidence="1" id="KW-0472">Membrane</keyword>
<name>A0ABD5TFG5_9EURY</name>
<dbReference type="GeneID" id="81209253"/>